<evidence type="ECO:0000256" key="9">
    <source>
        <dbReference type="NCBIfam" id="TIGR01128"/>
    </source>
</evidence>
<keyword evidence="4" id="KW-0548">Nucleotidyltransferase</keyword>
<evidence type="ECO:0000256" key="6">
    <source>
        <dbReference type="ARBA" id="ARBA00022932"/>
    </source>
</evidence>
<evidence type="ECO:0000259" key="10">
    <source>
        <dbReference type="Pfam" id="PF06144"/>
    </source>
</evidence>
<dbReference type="Proteomes" id="UP000190460">
    <property type="component" value="Unassembled WGS sequence"/>
</dbReference>
<accession>A0A1T4WTF2</accession>
<name>A0A1T4WTF2_9GAMM</name>
<evidence type="ECO:0000313" key="11">
    <source>
        <dbReference type="EMBL" id="SKA80643.1"/>
    </source>
</evidence>
<sequence>MQVRAEQIKEQLGLGLKPVYLISGDEPLQVMEVADAVRATAKQQGFSERDLLNVDPQFDWSLLLAASEALSLFSQQKLLDMRLHSCKIGAAGSKALQQYLAHPPTDKLLLIQAGRLDKACRAAAWVKAIEQHGVLVQVWNLSPPQALAWLAKRMREADLKPTEAAVRYLAEHVEGNLLAAVQEINKLKLLYPNEVLSLEQMAAAISDSSRFTVFDLADAILAQDLKRLQHILQVLKDEDTALPLLVWALGDLLRQLYEAGENQRHQRSNQALIMRLPKNRQGPFQAAVKRMERANWPSLFKRLAVLDQHSKGVGTDVSRHPERLWDDVFDMALALMGKRLFAV</sequence>
<comment type="catalytic activity">
    <reaction evidence="8">
        <text>DNA(n) + a 2'-deoxyribonucleoside 5'-triphosphate = DNA(n+1) + diphosphate</text>
        <dbReference type="Rhea" id="RHEA:22508"/>
        <dbReference type="Rhea" id="RHEA-COMP:17339"/>
        <dbReference type="Rhea" id="RHEA-COMP:17340"/>
        <dbReference type="ChEBI" id="CHEBI:33019"/>
        <dbReference type="ChEBI" id="CHEBI:61560"/>
        <dbReference type="ChEBI" id="CHEBI:173112"/>
        <dbReference type="EC" id="2.7.7.7"/>
    </reaction>
</comment>
<dbReference type="Gene3D" id="1.20.272.10">
    <property type="match status" value="1"/>
</dbReference>
<dbReference type="SUPFAM" id="SSF48019">
    <property type="entry name" value="post-AAA+ oligomerization domain-like"/>
    <property type="match status" value="1"/>
</dbReference>
<keyword evidence="6" id="KW-0239">DNA-directed DNA polymerase</keyword>
<dbReference type="STRING" id="92487.SAMN02745130_02100"/>
<dbReference type="EMBL" id="FUYB01000009">
    <property type="protein sequence ID" value="SKA80643.1"/>
    <property type="molecule type" value="Genomic_DNA"/>
</dbReference>
<keyword evidence="3" id="KW-0808">Transferase</keyword>
<proteinExistence type="inferred from homology"/>
<dbReference type="GO" id="GO:0009360">
    <property type="term" value="C:DNA polymerase III complex"/>
    <property type="evidence" value="ECO:0007669"/>
    <property type="project" value="UniProtKB-UniRule"/>
</dbReference>
<organism evidence="11 12">
    <name type="scientific">Thiothrix eikelboomii</name>
    <dbReference type="NCBI Taxonomy" id="92487"/>
    <lineage>
        <taxon>Bacteria</taxon>
        <taxon>Pseudomonadati</taxon>
        <taxon>Pseudomonadota</taxon>
        <taxon>Gammaproteobacteria</taxon>
        <taxon>Thiotrichales</taxon>
        <taxon>Thiotrichaceae</taxon>
        <taxon>Thiothrix</taxon>
    </lineage>
</organism>
<evidence type="ECO:0000256" key="2">
    <source>
        <dbReference type="ARBA" id="ARBA00017703"/>
    </source>
</evidence>
<dbReference type="AlphaFoldDB" id="A0A1T4WTF2"/>
<gene>
    <name evidence="11" type="ORF">SAMN02745130_02100</name>
</gene>
<dbReference type="EC" id="2.7.7.7" evidence="1 9"/>
<dbReference type="NCBIfam" id="TIGR01128">
    <property type="entry name" value="holA"/>
    <property type="match status" value="1"/>
</dbReference>
<dbReference type="Gene3D" id="3.40.50.300">
    <property type="entry name" value="P-loop containing nucleotide triphosphate hydrolases"/>
    <property type="match status" value="1"/>
</dbReference>
<feature type="domain" description="DNA polymerase III delta N-terminal" evidence="10">
    <location>
        <begin position="20"/>
        <end position="137"/>
    </location>
</feature>
<dbReference type="InterPro" id="IPR027417">
    <property type="entry name" value="P-loop_NTPase"/>
</dbReference>
<dbReference type="PANTHER" id="PTHR34388">
    <property type="entry name" value="DNA POLYMERASE III SUBUNIT DELTA"/>
    <property type="match status" value="1"/>
</dbReference>
<protein>
    <recommendedName>
        <fullName evidence="2 9">DNA polymerase III subunit delta</fullName>
        <ecNumber evidence="1 9">2.7.7.7</ecNumber>
    </recommendedName>
</protein>
<dbReference type="SUPFAM" id="SSF52540">
    <property type="entry name" value="P-loop containing nucleoside triphosphate hydrolases"/>
    <property type="match status" value="1"/>
</dbReference>
<dbReference type="InterPro" id="IPR010372">
    <property type="entry name" value="DNA_pol3_delta_N"/>
</dbReference>
<evidence type="ECO:0000256" key="3">
    <source>
        <dbReference type="ARBA" id="ARBA00022679"/>
    </source>
</evidence>
<evidence type="ECO:0000256" key="5">
    <source>
        <dbReference type="ARBA" id="ARBA00022705"/>
    </source>
</evidence>
<evidence type="ECO:0000256" key="7">
    <source>
        <dbReference type="ARBA" id="ARBA00034754"/>
    </source>
</evidence>
<dbReference type="OrthoDB" id="9770982at2"/>
<evidence type="ECO:0000256" key="8">
    <source>
        <dbReference type="ARBA" id="ARBA00049244"/>
    </source>
</evidence>
<evidence type="ECO:0000256" key="1">
    <source>
        <dbReference type="ARBA" id="ARBA00012417"/>
    </source>
</evidence>
<dbReference type="InterPro" id="IPR008921">
    <property type="entry name" value="DNA_pol3_clamp-load_cplx_C"/>
</dbReference>
<evidence type="ECO:0000256" key="4">
    <source>
        <dbReference type="ARBA" id="ARBA00022695"/>
    </source>
</evidence>
<dbReference type="PANTHER" id="PTHR34388:SF1">
    <property type="entry name" value="DNA POLYMERASE III SUBUNIT DELTA"/>
    <property type="match status" value="1"/>
</dbReference>
<dbReference type="Pfam" id="PF06144">
    <property type="entry name" value="DNA_pol3_delta"/>
    <property type="match status" value="1"/>
</dbReference>
<dbReference type="GO" id="GO:0003677">
    <property type="term" value="F:DNA binding"/>
    <property type="evidence" value="ECO:0007669"/>
    <property type="project" value="InterPro"/>
</dbReference>
<keyword evidence="5" id="KW-0235">DNA replication</keyword>
<dbReference type="RefSeq" id="WP_078922567.1">
    <property type="nucleotide sequence ID" value="NZ_FUYB01000009.1"/>
</dbReference>
<reference evidence="11 12" key="1">
    <citation type="submission" date="2017-02" db="EMBL/GenBank/DDBJ databases">
        <authorList>
            <person name="Peterson S.W."/>
        </authorList>
    </citation>
    <scope>NUCLEOTIDE SEQUENCE [LARGE SCALE GENOMIC DNA]</scope>
    <source>
        <strain evidence="11 12">ATCC 49788</strain>
    </source>
</reference>
<keyword evidence="12" id="KW-1185">Reference proteome</keyword>
<evidence type="ECO:0000313" key="12">
    <source>
        <dbReference type="Proteomes" id="UP000190460"/>
    </source>
</evidence>
<dbReference type="Gene3D" id="1.10.8.60">
    <property type="match status" value="1"/>
</dbReference>
<comment type="similarity">
    <text evidence="7">Belongs to the DNA polymerase HolA subunit family.</text>
</comment>
<dbReference type="GO" id="GO:0006261">
    <property type="term" value="P:DNA-templated DNA replication"/>
    <property type="evidence" value="ECO:0007669"/>
    <property type="project" value="TreeGrafter"/>
</dbReference>
<dbReference type="InterPro" id="IPR005790">
    <property type="entry name" value="DNA_polIII_delta"/>
</dbReference>
<dbReference type="CDD" id="cd18138">
    <property type="entry name" value="HLD_clamp_pol_III_delta"/>
    <property type="match status" value="1"/>
</dbReference>
<dbReference type="GO" id="GO:0003887">
    <property type="term" value="F:DNA-directed DNA polymerase activity"/>
    <property type="evidence" value="ECO:0007669"/>
    <property type="project" value="UniProtKB-UniRule"/>
</dbReference>